<keyword evidence="3" id="KW-0540">Nuclease</keyword>
<organism evidence="9 10">
    <name type="scientific">Lonepinella koalarum</name>
    <dbReference type="NCBI Taxonomy" id="53417"/>
    <lineage>
        <taxon>Bacteria</taxon>
        <taxon>Pseudomonadati</taxon>
        <taxon>Pseudomonadota</taxon>
        <taxon>Gammaproteobacteria</taxon>
        <taxon>Pasteurellales</taxon>
        <taxon>Pasteurellaceae</taxon>
        <taxon>Lonepinella</taxon>
    </lineage>
</organism>
<evidence type="ECO:0000256" key="1">
    <source>
        <dbReference type="ARBA" id="ARBA00001946"/>
    </source>
</evidence>
<dbReference type="GO" id="GO:0046872">
    <property type="term" value="F:metal ion binding"/>
    <property type="evidence" value="ECO:0007669"/>
    <property type="project" value="UniProtKB-KW"/>
</dbReference>
<evidence type="ECO:0000313" key="10">
    <source>
        <dbReference type="Proteomes" id="UP000295496"/>
    </source>
</evidence>
<evidence type="ECO:0000256" key="5">
    <source>
        <dbReference type="ARBA" id="ARBA00022801"/>
    </source>
</evidence>
<dbReference type="CDD" id="cd18736">
    <property type="entry name" value="PIN_CcVapC1-like"/>
    <property type="match status" value="1"/>
</dbReference>
<evidence type="ECO:0000256" key="6">
    <source>
        <dbReference type="ARBA" id="ARBA00022842"/>
    </source>
</evidence>
<gene>
    <name evidence="9" type="ORF">EV692_1168</name>
</gene>
<comment type="similarity">
    <text evidence="7">Belongs to the PINc/VapC protein family.</text>
</comment>
<name>A0A4R1KZ62_9PAST</name>
<dbReference type="GO" id="GO:0016787">
    <property type="term" value="F:hydrolase activity"/>
    <property type="evidence" value="ECO:0007669"/>
    <property type="project" value="UniProtKB-KW"/>
</dbReference>
<keyword evidence="10" id="KW-1185">Reference proteome</keyword>
<dbReference type="EMBL" id="SMGJ01000003">
    <property type="protein sequence ID" value="TCK69947.1"/>
    <property type="molecule type" value="Genomic_DNA"/>
</dbReference>
<evidence type="ECO:0000259" key="8">
    <source>
        <dbReference type="Pfam" id="PF01850"/>
    </source>
</evidence>
<accession>A0A4R1KZ62</accession>
<proteinExistence type="inferred from homology"/>
<dbReference type="InterPro" id="IPR002716">
    <property type="entry name" value="PIN_dom"/>
</dbReference>
<evidence type="ECO:0000256" key="7">
    <source>
        <dbReference type="ARBA" id="ARBA00038093"/>
    </source>
</evidence>
<dbReference type="Proteomes" id="UP000295496">
    <property type="component" value="Unassembled WGS sequence"/>
</dbReference>
<keyword evidence="9" id="KW-0255">Endonuclease</keyword>
<dbReference type="InterPro" id="IPR029060">
    <property type="entry name" value="PIN-like_dom_sf"/>
</dbReference>
<evidence type="ECO:0000256" key="3">
    <source>
        <dbReference type="ARBA" id="ARBA00022722"/>
    </source>
</evidence>
<dbReference type="Pfam" id="PF01850">
    <property type="entry name" value="PIN"/>
    <property type="match status" value="1"/>
</dbReference>
<evidence type="ECO:0000256" key="2">
    <source>
        <dbReference type="ARBA" id="ARBA00022649"/>
    </source>
</evidence>
<dbReference type="GO" id="GO:0004519">
    <property type="term" value="F:endonuclease activity"/>
    <property type="evidence" value="ECO:0007669"/>
    <property type="project" value="UniProtKB-KW"/>
</dbReference>
<dbReference type="RefSeq" id="WP_132301459.1">
    <property type="nucleotide sequence ID" value="NZ_CP170642.1"/>
</dbReference>
<dbReference type="Gene3D" id="3.40.50.1010">
    <property type="entry name" value="5'-nuclease"/>
    <property type="match status" value="1"/>
</dbReference>
<protein>
    <submittedName>
        <fullName evidence="9">tRNA(fMet)-specific endonuclease VapC</fullName>
    </submittedName>
</protein>
<comment type="caution">
    <text evidence="9">The sequence shown here is derived from an EMBL/GenBank/DDBJ whole genome shotgun (WGS) entry which is preliminary data.</text>
</comment>
<evidence type="ECO:0000313" key="9">
    <source>
        <dbReference type="EMBL" id="TCK69947.1"/>
    </source>
</evidence>
<evidence type="ECO:0000256" key="4">
    <source>
        <dbReference type="ARBA" id="ARBA00022723"/>
    </source>
</evidence>
<keyword evidence="2" id="KW-1277">Toxin-antitoxin system</keyword>
<dbReference type="PANTHER" id="PTHR33653:SF1">
    <property type="entry name" value="RIBONUCLEASE VAPC2"/>
    <property type="match status" value="1"/>
</dbReference>
<comment type="cofactor">
    <cofactor evidence="1">
        <name>Mg(2+)</name>
        <dbReference type="ChEBI" id="CHEBI:18420"/>
    </cofactor>
</comment>
<dbReference type="PANTHER" id="PTHR33653">
    <property type="entry name" value="RIBONUCLEASE VAPC2"/>
    <property type="match status" value="1"/>
</dbReference>
<sequence length="126" mass="14359">MKYLLDTNICIYLLKHQPQSVIDKFTACKVGDVGISSITWAELLRGCDVYQPKSVFDKLRALVPVVDFDEKAAVCFAQILKDYPHKPKFDTLIAAHAKSLNIVLVSNNTQDFEHFNVKLENWITMN</sequence>
<dbReference type="InterPro" id="IPR050556">
    <property type="entry name" value="Type_II_TA_system_RNase"/>
</dbReference>
<dbReference type="SUPFAM" id="SSF88723">
    <property type="entry name" value="PIN domain-like"/>
    <property type="match status" value="1"/>
</dbReference>
<keyword evidence="6" id="KW-0460">Magnesium</keyword>
<dbReference type="OrthoDB" id="9796690at2"/>
<reference evidence="9 10" key="1">
    <citation type="submission" date="2019-03" db="EMBL/GenBank/DDBJ databases">
        <title>Genomic Encyclopedia of Type Strains, Phase IV (KMG-IV): sequencing the most valuable type-strain genomes for metagenomic binning, comparative biology and taxonomic classification.</title>
        <authorList>
            <person name="Goeker M."/>
        </authorList>
    </citation>
    <scope>NUCLEOTIDE SEQUENCE [LARGE SCALE GENOMIC DNA]</scope>
    <source>
        <strain evidence="9 10">DSM 10053</strain>
    </source>
</reference>
<keyword evidence="4" id="KW-0479">Metal-binding</keyword>
<dbReference type="AlphaFoldDB" id="A0A4R1KZ62"/>
<feature type="domain" description="PIN" evidence="8">
    <location>
        <begin position="3"/>
        <end position="114"/>
    </location>
</feature>
<keyword evidence="5" id="KW-0378">Hydrolase</keyword>